<gene>
    <name evidence="2" type="ORF">TWF703_010302</name>
</gene>
<name>A0A7C8NQT0_ORBOL</name>
<dbReference type="AlphaFoldDB" id="A0A7C8NQT0"/>
<sequence>MSLPSIGENCEPGNIAAKTSTDGPSADHILLVGNLDTVFFCIASPIEVQGFEDTIVGVETEWWENSKFRESNWLGMTSAWNQHPAQQSLPQFVNFTITTTASATAIAFHRS</sequence>
<evidence type="ECO:0000313" key="3">
    <source>
        <dbReference type="Proteomes" id="UP000480548"/>
    </source>
</evidence>
<reference evidence="2 3" key="1">
    <citation type="submission" date="2019-06" db="EMBL/GenBank/DDBJ databases">
        <authorList>
            <person name="Palmer J.M."/>
        </authorList>
    </citation>
    <scope>NUCLEOTIDE SEQUENCE [LARGE SCALE GENOMIC DNA]</scope>
    <source>
        <strain evidence="2 3">TWF703</strain>
    </source>
</reference>
<comment type="caution">
    <text evidence="2">The sequence shown here is derived from an EMBL/GenBank/DDBJ whole genome shotgun (WGS) entry which is preliminary data.</text>
</comment>
<accession>A0A7C8NQT0</accession>
<dbReference type="Proteomes" id="UP000480548">
    <property type="component" value="Unassembled WGS sequence"/>
</dbReference>
<protein>
    <submittedName>
        <fullName evidence="2">Uncharacterized protein</fullName>
    </submittedName>
</protein>
<organism evidence="2 3">
    <name type="scientific">Orbilia oligospora</name>
    <name type="common">Nematode-trapping fungus</name>
    <name type="synonym">Arthrobotrys oligospora</name>
    <dbReference type="NCBI Taxonomy" id="2813651"/>
    <lineage>
        <taxon>Eukaryota</taxon>
        <taxon>Fungi</taxon>
        <taxon>Dikarya</taxon>
        <taxon>Ascomycota</taxon>
        <taxon>Pezizomycotina</taxon>
        <taxon>Orbiliomycetes</taxon>
        <taxon>Orbiliales</taxon>
        <taxon>Orbiliaceae</taxon>
        <taxon>Orbilia</taxon>
    </lineage>
</organism>
<proteinExistence type="predicted"/>
<dbReference type="EMBL" id="WIQZ01000081">
    <property type="protein sequence ID" value="KAF3126816.1"/>
    <property type="molecule type" value="Genomic_DNA"/>
</dbReference>
<evidence type="ECO:0000256" key="1">
    <source>
        <dbReference type="SAM" id="MobiDB-lite"/>
    </source>
</evidence>
<feature type="region of interest" description="Disordered" evidence="1">
    <location>
        <begin position="1"/>
        <end position="23"/>
    </location>
</feature>
<evidence type="ECO:0000313" key="2">
    <source>
        <dbReference type="EMBL" id="KAF3126816.1"/>
    </source>
</evidence>